<feature type="active site" description="Proton donor/acceptor" evidence="7">
    <location>
        <position position="90"/>
    </location>
</feature>
<feature type="site" description="Transition state stabilizer" evidence="9">
    <location>
        <position position="187"/>
    </location>
</feature>
<dbReference type="GO" id="GO:0004082">
    <property type="term" value="F:bisphosphoglycerate mutase activity"/>
    <property type="evidence" value="ECO:0007669"/>
    <property type="project" value="UniProtKB-EC"/>
</dbReference>
<feature type="binding site" evidence="8">
    <location>
        <position position="63"/>
    </location>
    <ligand>
        <name>substrate</name>
    </ligand>
</feature>
<dbReference type="NCBIfam" id="NF010713">
    <property type="entry name" value="PRK14115.1"/>
    <property type="match status" value="1"/>
</dbReference>
<protein>
    <recommendedName>
        <fullName evidence="10">Phosphoglycerate mutase</fullName>
        <ecNumber evidence="10">5.4.2.11</ecNumber>
        <ecNumber evidence="10">5.4.2.4</ecNumber>
    </recommendedName>
</protein>
<evidence type="ECO:0000256" key="8">
    <source>
        <dbReference type="PIRSR" id="PIRSR613078-2"/>
    </source>
</evidence>
<feature type="active site" description="Tele-phosphohistidine intermediate" evidence="7">
    <location>
        <position position="12"/>
    </location>
</feature>
<evidence type="ECO:0000256" key="6">
    <source>
        <dbReference type="ARBA" id="ARBA00023235"/>
    </source>
</evidence>
<dbReference type="PROSITE" id="PS00175">
    <property type="entry name" value="PG_MUTASE"/>
    <property type="match status" value="1"/>
</dbReference>
<evidence type="ECO:0000256" key="2">
    <source>
        <dbReference type="ARBA" id="ARBA00006717"/>
    </source>
</evidence>
<dbReference type="EC" id="5.4.2.4" evidence="10"/>
<comment type="catalytic activity">
    <reaction evidence="1 10">
        <text>(2R)-3-phospho-glyceroyl phosphate = (2R)-2,3-bisphosphoglycerate + H(+)</text>
        <dbReference type="Rhea" id="RHEA:17765"/>
        <dbReference type="ChEBI" id="CHEBI:15378"/>
        <dbReference type="ChEBI" id="CHEBI:57604"/>
        <dbReference type="ChEBI" id="CHEBI:58248"/>
        <dbReference type="EC" id="5.4.2.4"/>
    </reaction>
</comment>
<evidence type="ECO:0000256" key="4">
    <source>
        <dbReference type="ARBA" id="ARBA00022801"/>
    </source>
</evidence>
<comment type="similarity">
    <text evidence="2 10">Belongs to the phosphoglycerate mutase family. BPG-dependent PGAM subfamily.</text>
</comment>
<dbReference type="GO" id="GO:0004619">
    <property type="term" value="F:phosphoglycerate mutase activity"/>
    <property type="evidence" value="ECO:0007669"/>
    <property type="project" value="UniProtKB-EC"/>
</dbReference>
<dbReference type="InterPro" id="IPR029422">
    <property type="entry name" value="CCDC74_C"/>
</dbReference>
<evidence type="ECO:0000256" key="7">
    <source>
        <dbReference type="PIRSR" id="PIRSR613078-1"/>
    </source>
</evidence>
<feature type="binding site" evidence="8">
    <location>
        <begin position="90"/>
        <end position="93"/>
    </location>
    <ligand>
        <name>substrate</name>
    </ligand>
</feature>
<feature type="binding site" evidence="8">
    <location>
        <begin position="11"/>
        <end position="18"/>
    </location>
    <ligand>
        <name>substrate</name>
    </ligand>
</feature>
<reference evidence="13 14" key="1">
    <citation type="submission" date="2021-06" db="EMBL/GenBank/DDBJ databases">
        <title>Chromosome-level genome assembly of the red-tail catfish (Hemibagrus wyckioides).</title>
        <authorList>
            <person name="Shao F."/>
        </authorList>
    </citation>
    <scope>NUCLEOTIDE SEQUENCE [LARGE SCALE GENOMIC DNA]</scope>
    <source>
        <strain evidence="13">EC202008001</strain>
        <tissue evidence="13">Blood</tissue>
    </source>
</reference>
<evidence type="ECO:0000256" key="1">
    <source>
        <dbReference type="ARBA" id="ARBA00000505"/>
    </source>
</evidence>
<dbReference type="PANTHER" id="PTHR11931">
    <property type="entry name" value="PHOSPHOGLYCERATE MUTASE"/>
    <property type="match status" value="1"/>
</dbReference>
<keyword evidence="3" id="KW-0597">Phosphoprotein</keyword>
<dbReference type="Proteomes" id="UP000824219">
    <property type="component" value="Linkage Group LG18"/>
</dbReference>
<dbReference type="EMBL" id="JAHKSW010000018">
    <property type="protein sequence ID" value="KAG7321083.1"/>
    <property type="molecule type" value="Genomic_DNA"/>
</dbReference>
<dbReference type="Gene3D" id="3.40.50.1240">
    <property type="entry name" value="Phosphoglycerate mutase-like"/>
    <property type="match status" value="1"/>
</dbReference>
<feature type="binding site" evidence="8">
    <location>
        <position position="101"/>
    </location>
    <ligand>
        <name>substrate</name>
    </ligand>
</feature>
<dbReference type="FunFam" id="3.40.50.1240:FF:000007">
    <property type="entry name" value="Phosphoglycerate mutase"/>
    <property type="match status" value="1"/>
</dbReference>
<keyword evidence="5 10" id="KW-0324">Glycolysis</keyword>
<dbReference type="InterPro" id="IPR001345">
    <property type="entry name" value="PG/BPGM_mutase_AS"/>
</dbReference>
<feature type="domain" description="Coiled coil protein 74 C-terminal" evidence="12">
    <location>
        <begin position="361"/>
        <end position="477"/>
    </location>
</feature>
<keyword evidence="14" id="KW-1185">Reference proteome</keyword>
<dbReference type="Pfam" id="PF00300">
    <property type="entry name" value="His_Phos_1"/>
    <property type="match status" value="1"/>
</dbReference>
<evidence type="ECO:0000313" key="13">
    <source>
        <dbReference type="EMBL" id="KAG7321083.1"/>
    </source>
</evidence>
<feature type="compositionally biased region" description="Polar residues" evidence="11">
    <location>
        <begin position="325"/>
        <end position="334"/>
    </location>
</feature>
<dbReference type="CDD" id="cd07067">
    <property type="entry name" value="HP_PGM_like"/>
    <property type="match status" value="1"/>
</dbReference>
<dbReference type="Pfam" id="PF14917">
    <property type="entry name" value="CCDC74_C"/>
    <property type="match status" value="1"/>
</dbReference>
<dbReference type="InterPro" id="IPR029033">
    <property type="entry name" value="His_PPase_superfam"/>
</dbReference>
<keyword evidence="4" id="KW-0378">Hydrolase</keyword>
<dbReference type="SMART" id="SM00855">
    <property type="entry name" value="PGAM"/>
    <property type="match status" value="1"/>
</dbReference>
<evidence type="ECO:0000256" key="10">
    <source>
        <dbReference type="RuleBase" id="RU004511"/>
    </source>
</evidence>
<dbReference type="InterPro" id="IPR013078">
    <property type="entry name" value="His_Pase_superF_clade-1"/>
</dbReference>
<evidence type="ECO:0000313" key="14">
    <source>
        <dbReference type="Proteomes" id="UP000824219"/>
    </source>
</evidence>
<evidence type="ECO:0000256" key="11">
    <source>
        <dbReference type="SAM" id="MobiDB-lite"/>
    </source>
</evidence>
<dbReference type="NCBIfam" id="TIGR01258">
    <property type="entry name" value="pgm_1"/>
    <property type="match status" value="1"/>
</dbReference>
<feature type="region of interest" description="Disordered" evidence="11">
    <location>
        <begin position="325"/>
        <end position="346"/>
    </location>
</feature>
<dbReference type="GO" id="GO:0016787">
    <property type="term" value="F:hydrolase activity"/>
    <property type="evidence" value="ECO:0007669"/>
    <property type="project" value="UniProtKB-KW"/>
</dbReference>
<proteinExistence type="inferred from homology"/>
<dbReference type="SUPFAM" id="SSF53254">
    <property type="entry name" value="Phosphoglycerate mutase-like"/>
    <property type="match status" value="1"/>
</dbReference>
<evidence type="ECO:0000256" key="3">
    <source>
        <dbReference type="ARBA" id="ARBA00022553"/>
    </source>
</evidence>
<evidence type="ECO:0000256" key="9">
    <source>
        <dbReference type="PIRSR" id="PIRSR613078-3"/>
    </source>
</evidence>
<dbReference type="OrthoDB" id="354304at2759"/>
<organism evidence="13 14">
    <name type="scientific">Hemibagrus wyckioides</name>
    <dbReference type="NCBI Taxonomy" id="337641"/>
    <lineage>
        <taxon>Eukaryota</taxon>
        <taxon>Metazoa</taxon>
        <taxon>Chordata</taxon>
        <taxon>Craniata</taxon>
        <taxon>Vertebrata</taxon>
        <taxon>Euteleostomi</taxon>
        <taxon>Actinopterygii</taxon>
        <taxon>Neopterygii</taxon>
        <taxon>Teleostei</taxon>
        <taxon>Ostariophysi</taxon>
        <taxon>Siluriformes</taxon>
        <taxon>Bagridae</taxon>
        <taxon>Hemibagrus</taxon>
    </lineage>
</organism>
<sequence length="481" mass="54698">MTAVHRLVIVRHGESSWNQENRFCGWFDADLSEKGVEEAKRGALAVKDAGLKFDVCYTSVLKRAIKTLWTIMEGTDQMWLPVVRTWRLNERHYGGLTGLNKAETAAKHGEEQVKIWRRSFDIPPPPMDKDHPFHKIISESRRYKGLKEGELPTCESLKDTIARALPFWNEVIVPEIKAGKNVLIAAHGNSLRGIVKHLEGMSDAAIMELNLPTGIPIVYELDKDLKPVKPMQFLGDEETVRKAMEAVAAQGKDFQQSSAVQSEVEKFQLYLIMQPPRLWRKGSSCKAQKHWTEMKTFESEREFYLEQTLEDTRPPPQDTHLCTQTGVSDNTSDISKGGTKSVPESTGGLITSLHPLRIHGSPSEPPRSPTLRECEVIIRQLYNANSLQSQEILRIKAVLRDIVFNRKITPENYIMAKAYLADEKRTEEPEMFPKLPFCALPKGLVVCQANKTERVILPSLKQSLSRRTRAVQRSRLWRKIP</sequence>
<evidence type="ECO:0000256" key="5">
    <source>
        <dbReference type="ARBA" id="ARBA00023152"/>
    </source>
</evidence>
<comment type="caution">
    <text evidence="13">The sequence shown here is derived from an EMBL/GenBank/DDBJ whole genome shotgun (WGS) entry which is preliminary data.</text>
</comment>
<accession>A0A9D3NDS9</accession>
<dbReference type="HAMAP" id="MF_01039">
    <property type="entry name" value="PGAM_GpmA"/>
    <property type="match status" value="1"/>
</dbReference>
<evidence type="ECO:0000259" key="12">
    <source>
        <dbReference type="Pfam" id="PF14917"/>
    </source>
</evidence>
<comment type="catalytic activity">
    <reaction evidence="10">
        <text>(2R)-2-phosphoglycerate = (2R)-3-phosphoglycerate</text>
        <dbReference type="Rhea" id="RHEA:15901"/>
        <dbReference type="ChEBI" id="CHEBI:58272"/>
        <dbReference type="ChEBI" id="CHEBI:58289"/>
        <dbReference type="EC" id="5.4.2.11"/>
    </reaction>
</comment>
<dbReference type="GO" id="GO:0006096">
    <property type="term" value="P:glycolytic process"/>
    <property type="evidence" value="ECO:0007669"/>
    <property type="project" value="UniProtKB-KW"/>
</dbReference>
<name>A0A9D3NDS9_9TELE</name>
<keyword evidence="6 10" id="KW-0413">Isomerase</keyword>
<feature type="binding site" evidence="8">
    <location>
        <begin position="188"/>
        <end position="189"/>
    </location>
    <ligand>
        <name>substrate</name>
    </ligand>
</feature>
<dbReference type="EC" id="5.4.2.11" evidence="10"/>
<feature type="binding site" evidence="8">
    <location>
        <begin position="117"/>
        <end position="118"/>
    </location>
    <ligand>
        <name>substrate</name>
    </ligand>
</feature>
<gene>
    <name evidence="13" type="ORF">KOW79_015498</name>
</gene>
<dbReference type="InterPro" id="IPR005952">
    <property type="entry name" value="Phosphogly_mut1"/>
</dbReference>
<dbReference type="AlphaFoldDB" id="A0A9D3NDS9"/>